<keyword evidence="5" id="KW-0633">Potassium transport</keyword>
<dbReference type="GO" id="GO:0006874">
    <property type="term" value="P:intracellular calcium ion homeostasis"/>
    <property type="evidence" value="ECO:0007669"/>
    <property type="project" value="TreeGrafter"/>
</dbReference>
<dbReference type="NCBIfam" id="TIGR00367">
    <property type="entry name" value="calcium/sodium antiporter"/>
    <property type="match status" value="1"/>
</dbReference>
<evidence type="ECO:0000256" key="17">
    <source>
        <dbReference type="SAM" id="MobiDB-lite"/>
    </source>
</evidence>
<feature type="transmembrane region" description="Helical" evidence="18">
    <location>
        <begin position="20"/>
        <end position="38"/>
    </location>
</feature>
<dbReference type="FunFam" id="1.20.1420.30:FF:000009">
    <property type="entry name" value="sodium/potassium/calcium exchanger 5 isoform X2"/>
    <property type="match status" value="1"/>
</dbReference>
<comment type="subcellular location">
    <subcellularLocation>
        <location evidence="1">Membrane</location>
        <topology evidence="1">Multi-pass membrane protein</topology>
    </subcellularLocation>
</comment>
<dbReference type="InterPro" id="IPR044880">
    <property type="entry name" value="NCX_ion-bd_dom_sf"/>
</dbReference>
<dbReference type="PANTHER" id="PTHR10846:SF73">
    <property type="entry name" value="SODIUM_CALCIUM EXCHANGER MEMBRANE REGION DOMAIN-CONTAINING PROTEIN"/>
    <property type="match status" value="1"/>
</dbReference>
<evidence type="ECO:0000256" key="7">
    <source>
        <dbReference type="ARBA" id="ARBA00022692"/>
    </source>
</evidence>
<organism evidence="19">
    <name type="scientific">Cyprideis torosa</name>
    <dbReference type="NCBI Taxonomy" id="163714"/>
    <lineage>
        <taxon>Eukaryota</taxon>
        <taxon>Metazoa</taxon>
        <taxon>Ecdysozoa</taxon>
        <taxon>Arthropoda</taxon>
        <taxon>Crustacea</taxon>
        <taxon>Oligostraca</taxon>
        <taxon>Ostracoda</taxon>
        <taxon>Podocopa</taxon>
        <taxon>Podocopida</taxon>
        <taxon>Cytherocopina</taxon>
        <taxon>Cytheroidea</taxon>
        <taxon>Cytherideidae</taxon>
        <taxon>Cyprideis</taxon>
    </lineage>
</organism>
<feature type="region of interest" description="Disordered" evidence="17">
    <location>
        <begin position="70"/>
        <end position="109"/>
    </location>
</feature>
<evidence type="ECO:0000256" key="18">
    <source>
        <dbReference type="SAM" id="Phobius"/>
    </source>
</evidence>
<feature type="compositionally biased region" description="Low complexity" evidence="17">
    <location>
        <begin position="76"/>
        <end position="86"/>
    </location>
</feature>
<keyword evidence="4" id="KW-0050">Antiport</keyword>
<keyword evidence="15 18" id="KW-0472">Membrane</keyword>
<dbReference type="PANTHER" id="PTHR10846">
    <property type="entry name" value="SODIUM/POTASSIUM/CALCIUM EXCHANGER"/>
    <property type="match status" value="1"/>
</dbReference>
<sequence>MTTTAYFPRAKRIHKHGYRVGISLLIFTCAYVLCVVVSEHSGFNHELKNTYSQQARLGQRRLFQSPSKAEVSFTPSSGSSLGEASSTFTSGRRTSPASPITSTLQDGVPTTTENLLPGINCTHPSIEDFPADFMRPEQRNRGGAIAHFLIACYLLIAIAIVCDEYFVPSLEYICQDLKLPTDVAGATFMAAGSSAPELFTNIVGTFITEGDIGVGTIVGSAVFNIMGVVAICGILVPREIPIDFWSLTRDCLAYTITVITLILVITDEEVQWYEALIMVLLYLLYIVVMYFNSNIEDYLIKFFTSRGIDPKRLHLNRAMNMIHTPLSPRSRSNSRVEDYDEVFCRSSSSDKDSFVNHSTHLAIPGADSRGQGYETFPPSIEVHDTELLGDDDVPTLRSFFSFPSCERSRLYRIYWCISWPIRLLQFLTIPDCRKDVFKRWYLLTFVMCIAWIGGLSYFITWMITIVGYTLGVPDSVMGITILAAGTSLPEIISSVIVARQGYGSMSISNCVGSNTFDILICLGIPWLIKGAMIGVDGRVFIQSTGIEFSVIALLTTVVAMYLAMFSTGFFLDKRVGYICLTFYALFLIISTLFELNVFKPVNLPMCSTTA</sequence>
<feature type="transmembrane region" description="Helical" evidence="18">
    <location>
        <begin position="510"/>
        <end position="528"/>
    </location>
</feature>
<feature type="transmembrane region" description="Helical" evidence="18">
    <location>
        <begin position="212"/>
        <end position="235"/>
    </location>
</feature>
<feature type="transmembrane region" description="Helical" evidence="18">
    <location>
        <begin position="440"/>
        <end position="470"/>
    </location>
</feature>
<keyword evidence="7 18" id="KW-0812">Transmembrane</keyword>
<dbReference type="GO" id="GO:0005886">
    <property type="term" value="C:plasma membrane"/>
    <property type="evidence" value="ECO:0007669"/>
    <property type="project" value="TreeGrafter"/>
</dbReference>
<evidence type="ECO:0000256" key="11">
    <source>
        <dbReference type="ARBA" id="ARBA00022958"/>
    </source>
</evidence>
<evidence type="ECO:0000256" key="2">
    <source>
        <dbReference type="ARBA" id="ARBA00005364"/>
    </source>
</evidence>
<dbReference type="Gene3D" id="1.20.1420.30">
    <property type="entry name" value="NCX, central ion-binding region"/>
    <property type="match status" value="2"/>
</dbReference>
<evidence type="ECO:0000313" key="19">
    <source>
        <dbReference type="EMBL" id="CAD7226997.1"/>
    </source>
</evidence>
<dbReference type="OrthoDB" id="2127281at2759"/>
<feature type="transmembrane region" description="Helical" evidence="18">
    <location>
        <begin position="575"/>
        <end position="593"/>
    </location>
</feature>
<accession>A0A7R8ZPP6</accession>
<keyword evidence="8" id="KW-0732">Signal</keyword>
<evidence type="ECO:0000256" key="16">
    <source>
        <dbReference type="ARBA" id="ARBA00023201"/>
    </source>
</evidence>
<keyword evidence="14" id="KW-0406">Ion transport</keyword>
<keyword evidence="16" id="KW-0739">Sodium transport</keyword>
<evidence type="ECO:0000256" key="6">
    <source>
        <dbReference type="ARBA" id="ARBA00022568"/>
    </source>
</evidence>
<dbReference type="InterPro" id="IPR004481">
    <property type="entry name" value="K/Na/Ca-exchanger"/>
</dbReference>
<reference evidence="19" key="1">
    <citation type="submission" date="2020-11" db="EMBL/GenBank/DDBJ databases">
        <authorList>
            <person name="Tran Van P."/>
        </authorList>
    </citation>
    <scope>NUCLEOTIDE SEQUENCE</scope>
</reference>
<feature type="transmembrane region" description="Helical" evidence="18">
    <location>
        <begin position="540"/>
        <end position="563"/>
    </location>
</feature>
<dbReference type="EMBL" id="OB660998">
    <property type="protein sequence ID" value="CAD7226997.1"/>
    <property type="molecule type" value="Genomic_DNA"/>
</dbReference>
<comment type="similarity">
    <text evidence="2">Belongs to the Ca(2+):cation antiporter (CaCA) (TC 2.A.19) family. SLC24A subfamily.</text>
</comment>
<keyword evidence="13" id="KW-0915">Sodium</keyword>
<evidence type="ECO:0000256" key="5">
    <source>
        <dbReference type="ARBA" id="ARBA00022538"/>
    </source>
</evidence>
<evidence type="ECO:0000256" key="14">
    <source>
        <dbReference type="ARBA" id="ARBA00023065"/>
    </source>
</evidence>
<keyword evidence="12 18" id="KW-1133">Transmembrane helix</keyword>
<keyword evidence="9" id="KW-0106">Calcium</keyword>
<keyword evidence="3" id="KW-0813">Transport</keyword>
<keyword evidence="11" id="KW-0630">Potassium</keyword>
<dbReference type="GO" id="GO:0015293">
    <property type="term" value="F:symporter activity"/>
    <property type="evidence" value="ECO:0007669"/>
    <property type="project" value="UniProtKB-KW"/>
</dbReference>
<proteinExistence type="inferred from homology"/>
<evidence type="ECO:0000256" key="3">
    <source>
        <dbReference type="ARBA" id="ARBA00022448"/>
    </source>
</evidence>
<feature type="transmembrane region" description="Helical" evidence="18">
    <location>
        <begin position="144"/>
        <end position="161"/>
    </location>
</feature>
<evidence type="ECO:0000256" key="15">
    <source>
        <dbReference type="ARBA" id="ARBA00023136"/>
    </source>
</evidence>
<keyword evidence="10" id="KW-0769">Symport</keyword>
<keyword evidence="6" id="KW-0109">Calcium transport</keyword>
<evidence type="ECO:0000256" key="8">
    <source>
        <dbReference type="ARBA" id="ARBA00022729"/>
    </source>
</evidence>
<evidence type="ECO:0000256" key="4">
    <source>
        <dbReference type="ARBA" id="ARBA00022449"/>
    </source>
</evidence>
<protein>
    <submittedName>
        <fullName evidence="19">Uncharacterized protein</fullName>
    </submittedName>
</protein>
<feature type="transmembrane region" description="Helical" evidence="18">
    <location>
        <begin position="272"/>
        <end position="291"/>
    </location>
</feature>
<evidence type="ECO:0000256" key="13">
    <source>
        <dbReference type="ARBA" id="ARBA00023053"/>
    </source>
</evidence>
<dbReference type="Pfam" id="PF01699">
    <property type="entry name" value="Na_Ca_ex"/>
    <property type="match status" value="2"/>
</dbReference>
<feature type="transmembrane region" description="Helical" evidence="18">
    <location>
        <begin position="247"/>
        <end position="266"/>
    </location>
</feature>
<dbReference type="InterPro" id="IPR004837">
    <property type="entry name" value="NaCa_Exmemb"/>
</dbReference>
<gene>
    <name evidence="19" type="ORF">CTOB1V02_LOCUS4908</name>
</gene>
<evidence type="ECO:0000256" key="10">
    <source>
        <dbReference type="ARBA" id="ARBA00022847"/>
    </source>
</evidence>
<dbReference type="AlphaFoldDB" id="A0A7R8ZPP6"/>
<feature type="transmembrane region" description="Helical" evidence="18">
    <location>
        <begin position="476"/>
        <end position="498"/>
    </location>
</feature>
<evidence type="ECO:0000256" key="9">
    <source>
        <dbReference type="ARBA" id="ARBA00022837"/>
    </source>
</evidence>
<evidence type="ECO:0000256" key="1">
    <source>
        <dbReference type="ARBA" id="ARBA00004141"/>
    </source>
</evidence>
<evidence type="ECO:0000256" key="12">
    <source>
        <dbReference type="ARBA" id="ARBA00022989"/>
    </source>
</evidence>
<feature type="compositionally biased region" description="Polar residues" evidence="17">
    <location>
        <begin position="87"/>
        <end position="109"/>
    </location>
</feature>
<name>A0A7R8ZPP6_9CRUS</name>
<dbReference type="GO" id="GO:0005262">
    <property type="term" value="F:calcium channel activity"/>
    <property type="evidence" value="ECO:0007669"/>
    <property type="project" value="TreeGrafter"/>
</dbReference>
<dbReference type="GO" id="GO:0008273">
    <property type="term" value="F:calcium, potassium:sodium antiporter activity"/>
    <property type="evidence" value="ECO:0007669"/>
    <property type="project" value="TreeGrafter"/>
</dbReference>